<proteinExistence type="predicted"/>
<gene>
    <name evidence="1" type="ORF">LCGC14_0856450</name>
</gene>
<sequence>MPLGSGKDKQTIASNIRTLIDEGRSQKQALAIALRTAGISRKSATEILKQVDQIMGLVAKGTREKLEREPPTKRFLMKFASDLSGQLPIAVVQNAMKKARGHAGGTGKITRVEVEKSAGSLSKVIADYRGDATEEEQHAGRVCASCSFFGVEGDRGLCDIVEGDIGRLATCDLFKPGEFMFVKSQPDTSDVHVEGLLDGEHETVELCKFESPGDVSEAE</sequence>
<evidence type="ECO:0000313" key="1">
    <source>
        <dbReference type="EMBL" id="KKN28235.1"/>
    </source>
</evidence>
<organism evidence="1">
    <name type="scientific">marine sediment metagenome</name>
    <dbReference type="NCBI Taxonomy" id="412755"/>
    <lineage>
        <taxon>unclassified sequences</taxon>
        <taxon>metagenomes</taxon>
        <taxon>ecological metagenomes</taxon>
    </lineage>
</organism>
<dbReference type="AlphaFoldDB" id="A0A0F9P8M0"/>
<reference evidence="1" key="1">
    <citation type="journal article" date="2015" name="Nature">
        <title>Complex archaea that bridge the gap between prokaryotes and eukaryotes.</title>
        <authorList>
            <person name="Spang A."/>
            <person name="Saw J.H."/>
            <person name="Jorgensen S.L."/>
            <person name="Zaremba-Niedzwiedzka K."/>
            <person name="Martijn J."/>
            <person name="Lind A.E."/>
            <person name="van Eijk R."/>
            <person name="Schleper C."/>
            <person name="Guy L."/>
            <person name="Ettema T.J."/>
        </authorList>
    </citation>
    <scope>NUCLEOTIDE SEQUENCE</scope>
</reference>
<protein>
    <submittedName>
        <fullName evidence="1">Uncharacterized protein</fullName>
    </submittedName>
</protein>
<dbReference type="EMBL" id="LAZR01002579">
    <property type="protein sequence ID" value="KKN28235.1"/>
    <property type="molecule type" value="Genomic_DNA"/>
</dbReference>
<accession>A0A0F9P8M0</accession>
<comment type="caution">
    <text evidence="1">The sequence shown here is derived from an EMBL/GenBank/DDBJ whole genome shotgun (WGS) entry which is preliminary data.</text>
</comment>
<name>A0A0F9P8M0_9ZZZZ</name>